<dbReference type="InterPro" id="IPR050585">
    <property type="entry name" value="Xaa-Pro_dipeptidyl-ppase/CocE"/>
</dbReference>
<keyword evidence="3" id="KW-1185">Reference proteome</keyword>
<dbReference type="SUPFAM" id="SSF53474">
    <property type="entry name" value="alpha/beta-Hydrolases"/>
    <property type="match status" value="1"/>
</dbReference>
<dbReference type="GO" id="GO:0006508">
    <property type="term" value="P:proteolysis"/>
    <property type="evidence" value="ECO:0007669"/>
    <property type="project" value="InterPro"/>
</dbReference>
<dbReference type="InterPro" id="IPR011042">
    <property type="entry name" value="6-blade_b-propeller_TolB-like"/>
</dbReference>
<dbReference type="GO" id="GO:0008236">
    <property type="term" value="F:serine-type peptidase activity"/>
    <property type="evidence" value="ECO:0007669"/>
    <property type="project" value="InterPro"/>
</dbReference>
<dbReference type="InterPro" id="IPR001375">
    <property type="entry name" value="Peptidase_S9_cat"/>
</dbReference>
<dbReference type="InterPro" id="IPR029058">
    <property type="entry name" value="AB_hydrolase_fold"/>
</dbReference>
<dbReference type="Proteomes" id="UP000092993">
    <property type="component" value="Unassembled WGS sequence"/>
</dbReference>
<dbReference type="Pfam" id="PF00326">
    <property type="entry name" value="Peptidase_S9"/>
    <property type="match status" value="1"/>
</dbReference>
<proteinExistence type="predicted"/>
<evidence type="ECO:0000259" key="1">
    <source>
        <dbReference type="Pfam" id="PF00326"/>
    </source>
</evidence>
<dbReference type="STRING" id="5627.A0A1C7MJ16"/>
<dbReference type="OMA" id="GYTTLCA"/>
<dbReference type="Gene3D" id="3.40.50.1820">
    <property type="entry name" value="alpha/beta hydrolase"/>
    <property type="match status" value="1"/>
</dbReference>
<organism evidence="2 3">
    <name type="scientific">Grifola frondosa</name>
    <name type="common">Maitake</name>
    <name type="synonym">Polyporus frondosus</name>
    <dbReference type="NCBI Taxonomy" id="5627"/>
    <lineage>
        <taxon>Eukaryota</taxon>
        <taxon>Fungi</taxon>
        <taxon>Dikarya</taxon>
        <taxon>Basidiomycota</taxon>
        <taxon>Agaricomycotina</taxon>
        <taxon>Agaricomycetes</taxon>
        <taxon>Polyporales</taxon>
        <taxon>Grifolaceae</taxon>
        <taxon>Grifola</taxon>
    </lineage>
</organism>
<dbReference type="AlphaFoldDB" id="A0A1C7MJ16"/>
<evidence type="ECO:0000313" key="3">
    <source>
        <dbReference type="Proteomes" id="UP000092993"/>
    </source>
</evidence>
<reference evidence="2 3" key="1">
    <citation type="submission" date="2016-03" db="EMBL/GenBank/DDBJ databases">
        <title>Whole genome sequencing of Grifola frondosa 9006-11.</title>
        <authorList>
            <person name="Min B."/>
            <person name="Park H."/>
            <person name="Kim J.-G."/>
            <person name="Cho H."/>
            <person name="Oh Y.-L."/>
            <person name="Kong W.-S."/>
            <person name="Choi I.-G."/>
        </authorList>
    </citation>
    <scope>NUCLEOTIDE SEQUENCE [LARGE SCALE GENOMIC DNA]</scope>
    <source>
        <strain evidence="2 3">9006-11</strain>
    </source>
</reference>
<accession>A0A1C7MJ16</accession>
<comment type="caution">
    <text evidence="2">The sequence shown here is derived from an EMBL/GenBank/DDBJ whole genome shotgun (WGS) entry which is preliminary data.</text>
</comment>
<dbReference type="PANTHER" id="PTHR43056:SF5">
    <property type="entry name" value="PEPTIDASE S9 PROLYL OLIGOPEPTIDASE CATALYTIC DOMAIN-CONTAINING PROTEIN"/>
    <property type="match status" value="1"/>
</dbReference>
<protein>
    <submittedName>
        <fullName evidence="2">Dipeptidyl peptidase family member 6</fullName>
    </submittedName>
</protein>
<feature type="domain" description="Peptidase S9 prolyl oligopeptidase catalytic" evidence="1">
    <location>
        <begin position="448"/>
        <end position="656"/>
    </location>
</feature>
<dbReference type="PANTHER" id="PTHR43056">
    <property type="entry name" value="PEPTIDASE S9 PROLYL OLIGOPEPTIDASE"/>
    <property type="match status" value="1"/>
</dbReference>
<dbReference type="EMBL" id="LUGG01000003">
    <property type="protein sequence ID" value="OBZ76925.1"/>
    <property type="molecule type" value="Genomic_DNA"/>
</dbReference>
<name>A0A1C7MJ16_GRIFR</name>
<dbReference type="OrthoDB" id="43744at2759"/>
<gene>
    <name evidence="2" type="primary">dpf-6</name>
    <name evidence="2" type="ORF">A0H81_03058</name>
</gene>
<dbReference type="SUPFAM" id="SSF82171">
    <property type="entry name" value="DPP6 N-terminal domain-like"/>
    <property type="match status" value="1"/>
</dbReference>
<sequence length="660" mass="71296">MTSCESLSHHNQSRPYGTWHSPITSDAIVQNAAPVDELFVDPITSTIYHIEGRPSEGGRSVIVNTEAGRDVVGKEWNTRTRVHEYGGAPAVAYDGTIYFSNFGDNRVYKVKEGGQPEPITPDNLNHRFAKFAVHPKQTHLLVAILEDHTHPRPADVVNTLCVINSREKTVSSVVSGADFYSFPCFTPDGTRIAWQQWFHPDMPWEGAEIHVADVAADAHTLTVTNASHVAGKNVSVSAGYPIWASNNLLLFTSDISGYQNPWTYSVSSGKASAVLSTPKEEDFAMPAWSLGRNYGVPLDLEGKMALFTAVRGGRSVLYVVSLRGGTLEEVASPYVSIAGIRRVTHDAAVFIGATSDEPSGIVLCRIQDYARPKFSTLKATAAAPDFPHSLFSVAQSIALKAPSNGEPLHVLYYPPTNPDYEGPAGEKPPCVISVHGGPTSAETPALNMTKQLFTSRGWAWVDVNYGGSSGYGRKYIKRLEGQWGVVDVDDCVLALQLLSAPPFSLIDPQRTAIRGGSAGGYTALEALCSYPDAFAAGTSSYGISDLVALGEETHKFESNYGLKLLGGTPEEVPEVYKARSPVNNASKIRSPLLVLQGELDAVVPPAQAEAIVQTIRSQGGRIEYTVFQGEGHGWRKAENIKAALDQELAFYEDVFGLKAV</sequence>
<dbReference type="Gene3D" id="2.120.10.30">
    <property type="entry name" value="TolB, C-terminal domain"/>
    <property type="match status" value="1"/>
</dbReference>
<evidence type="ECO:0000313" key="2">
    <source>
        <dbReference type="EMBL" id="OBZ76925.1"/>
    </source>
</evidence>